<sequence length="137" mass="15424">MFDQIARYCASLGIWFIGSDRLYLVREAFVVCWLRIAPIKHPAPPVFAGNAPHHAAKKSHERHIDRPATSSIQRALYRIMQDVAPFHPWQSPRAELGDAPKTSKVRLAQSRESDRNLFGGTIFIQGTGVCRFHGSLC</sequence>
<comment type="caution">
    <text evidence="1">The sequence shown here is derived from an EMBL/GenBank/DDBJ whole genome shotgun (WGS) entry which is preliminary data.</text>
</comment>
<dbReference type="AlphaFoldDB" id="A0A2T4IWP4"/>
<dbReference type="Proteomes" id="UP000240259">
    <property type="component" value="Unassembled WGS sequence"/>
</dbReference>
<protein>
    <submittedName>
        <fullName evidence="1">Uncharacterized protein</fullName>
    </submittedName>
</protein>
<name>A0A2T4IWP4_9HYPH</name>
<evidence type="ECO:0000313" key="2">
    <source>
        <dbReference type="Proteomes" id="UP000240259"/>
    </source>
</evidence>
<gene>
    <name evidence="1" type="ORF">C9427_13200</name>
</gene>
<keyword evidence="2" id="KW-1185">Reference proteome</keyword>
<accession>A0A2T4IWP4</accession>
<proteinExistence type="predicted"/>
<reference evidence="1 2" key="1">
    <citation type="submission" date="2018-03" db="EMBL/GenBank/DDBJ databases">
        <title>Genome sequence of the symbiotic type strain Mesorhizobium helmanticense CSLC115NT isolated from Lotus corniculatus nodules.</title>
        <authorList>
            <person name="Sannazzaro A.I."/>
            <person name="Torres Tejerizo G.A."/>
            <person name="Dip D."/>
            <person name="Caballero M."/>
            <person name="Pistorio M."/>
            <person name="Estrella M.J."/>
        </authorList>
    </citation>
    <scope>NUCLEOTIDE SEQUENCE [LARGE SCALE GENOMIC DNA]</scope>
    <source>
        <strain evidence="1 2">CSLC115N</strain>
    </source>
</reference>
<evidence type="ECO:0000313" key="1">
    <source>
        <dbReference type="EMBL" id="PTE10067.1"/>
    </source>
</evidence>
<organism evidence="1 2">
    <name type="scientific">Mesorhizobium helmanticense</name>
    <dbReference type="NCBI Taxonomy" id="1776423"/>
    <lineage>
        <taxon>Bacteria</taxon>
        <taxon>Pseudomonadati</taxon>
        <taxon>Pseudomonadota</taxon>
        <taxon>Alphaproteobacteria</taxon>
        <taxon>Hyphomicrobiales</taxon>
        <taxon>Phyllobacteriaceae</taxon>
        <taxon>Mesorhizobium</taxon>
    </lineage>
</organism>
<dbReference type="EMBL" id="PZJX01000026">
    <property type="protein sequence ID" value="PTE10067.1"/>
    <property type="molecule type" value="Genomic_DNA"/>
</dbReference>